<name>A0AAW2II26_SESRA</name>
<comment type="caution">
    <text evidence="1">The sequence shown here is derived from an EMBL/GenBank/DDBJ whole genome shotgun (WGS) entry which is preliminary data.</text>
</comment>
<dbReference type="EMBL" id="JACGWJ010001524">
    <property type="protein sequence ID" value="KAL0281885.1"/>
    <property type="molecule type" value="Genomic_DNA"/>
</dbReference>
<evidence type="ECO:0000313" key="1">
    <source>
        <dbReference type="EMBL" id="KAL0281885.1"/>
    </source>
</evidence>
<gene>
    <name evidence="1" type="ORF">Sradi_7279600</name>
</gene>
<sequence>MGRTPHFECSILNLIKTFSMYEDWVNPNILSRSIPVDLDAKDVGGLTHVLHGELSRQPCFNIA</sequence>
<reference evidence="1" key="2">
    <citation type="journal article" date="2024" name="Plant">
        <title>Genomic evolution and insights into agronomic trait innovations of Sesamum species.</title>
        <authorList>
            <person name="Miao H."/>
            <person name="Wang L."/>
            <person name="Qu L."/>
            <person name="Liu H."/>
            <person name="Sun Y."/>
            <person name="Le M."/>
            <person name="Wang Q."/>
            <person name="Wei S."/>
            <person name="Zheng Y."/>
            <person name="Lin W."/>
            <person name="Duan Y."/>
            <person name="Cao H."/>
            <person name="Xiong S."/>
            <person name="Wang X."/>
            <person name="Wei L."/>
            <person name="Li C."/>
            <person name="Ma Q."/>
            <person name="Ju M."/>
            <person name="Zhao R."/>
            <person name="Li G."/>
            <person name="Mu C."/>
            <person name="Tian Q."/>
            <person name="Mei H."/>
            <person name="Zhang T."/>
            <person name="Gao T."/>
            <person name="Zhang H."/>
        </authorList>
    </citation>
    <scope>NUCLEOTIDE SEQUENCE</scope>
    <source>
        <strain evidence="1">G02</strain>
    </source>
</reference>
<proteinExistence type="predicted"/>
<accession>A0AAW2II26</accession>
<dbReference type="AlphaFoldDB" id="A0AAW2II26"/>
<reference evidence="1" key="1">
    <citation type="submission" date="2020-06" db="EMBL/GenBank/DDBJ databases">
        <authorList>
            <person name="Li T."/>
            <person name="Hu X."/>
            <person name="Zhang T."/>
            <person name="Song X."/>
            <person name="Zhang H."/>
            <person name="Dai N."/>
            <person name="Sheng W."/>
            <person name="Hou X."/>
            <person name="Wei L."/>
        </authorList>
    </citation>
    <scope>NUCLEOTIDE SEQUENCE</scope>
    <source>
        <strain evidence="1">G02</strain>
        <tissue evidence="1">Leaf</tissue>
    </source>
</reference>
<protein>
    <submittedName>
        <fullName evidence="1">Uncharacterized protein</fullName>
    </submittedName>
</protein>
<organism evidence="1">
    <name type="scientific">Sesamum radiatum</name>
    <name type="common">Black benniseed</name>
    <dbReference type="NCBI Taxonomy" id="300843"/>
    <lineage>
        <taxon>Eukaryota</taxon>
        <taxon>Viridiplantae</taxon>
        <taxon>Streptophyta</taxon>
        <taxon>Embryophyta</taxon>
        <taxon>Tracheophyta</taxon>
        <taxon>Spermatophyta</taxon>
        <taxon>Magnoliopsida</taxon>
        <taxon>eudicotyledons</taxon>
        <taxon>Gunneridae</taxon>
        <taxon>Pentapetalae</taxon>
        <taxon>asterids</taxon>
        <taxon>lamiids</taxon>
        <taxon>Lamiales</taxon>
        <taxon>Pedaliaceae</taxon>
        <taxon>Sesamum</taxon>
    </lineage>
</organism>